<dbReference type="GO" id="GO:0005886">
    <property type="term" value="C:plasma membrane"/>
    <property type="evidence" value="ECO:0007669"/>
    <property type="project" value="TreeGrafter"/>
</dbReference>
<dbReference type="AlphaFoldDB" id="A0A420YLS6"/>
<feature type="transmembrane region" description="Helical" evidence="8">
    <location>
        <begin position="370"/>
        <end position="392"/>
    </location>
</feature>
<dbReference type="EMBL" id="QVQW01000003">
    <property type="protein sequence ID" value="RKU48830.1"/>
    <property type="molecule type" value="Genomic_DNA"/>
</dbReference>
<feature type="transmembrane region" description="Helical" evidence="8">
    <location>
        <begin position="320"/>
        <end position="349"/>
    </location>
</feature>
<feature type="transmembrane region" description="Helical" evidence="8">
    <location>
        <begin position="140"/>
        <end position="160"/>
    </location>
</feature>
<comment type="similarity">
    <text evidence="2 7">Belongs to the purine-cytosine permease (2.A.39) family.</text>
</comment>
<dbReference type="OrthoDB" id="2116389at2759"/>
<dbReference type="InterPro" id="IPR001248">
    <property type="entry name" value="Pur-cyt_permease"/>
</dbReference>
<keyword evidence="5 8" id="KW-1133">Transmembrane helix</keyword>
<dbReference type="InterPro" id="IPR026030">
    <property type="entry name" value="Pur-cyt_permease_Fcy2/21/22"/>
</dbReference>
<keyword evidence="4 8" id="KW-0812">Transmembrane</keyword>
<name>A0A420YLS6_9PEZI</name>
<evidence type="ECO:0000256" key="6">
    <source>
        <dbReference type="ARBA" id="ARBA00023136"/>
    </source>
</evidence>
<dbReference type="PANTHER" id="PTHR31806">
    <property type="entry name" value="PURINE-CYTOSINE PERMEASE FCY2-RELATED"/>
    <property type="match status" value="1"/>
</dbReference>
<accession>A0A420YLS6</accession>
<keyword evidence="3 7" id="KW-0813">Transport</keyword>
<dbReference type="STRING" id="177199.A0A420YLS6"/>
<dbReference type="Proteomes" id="UP000275385">
    <property type="component" value="Unassembled WGS sequence"/>
</dbReference>
<keyword evidence="10" id="KW-1185">Reference proteome</keyword>
<dbReference type="Gene3D" id="1.10.4160.10">
    <property type="entry name" value="Hydantoin permease"/>
    <property type="match status" value="1"/>
</dbReference>
<feature type="transmembrane region" description="Helical" evidence="8">
    <location>
        <begin position="180"/>
        <end position="201"/>
    </location>
</feature>
<dbReference type="PIRSF" id="PIRSF002744">
    <property type="entry name" value="Pur-cyt_permease"/>
    <property type="match status" value="1"/>
</dbReference>
<dbReference type="PANTHER" id="PTHR31806:SF5">
    <property type="entry name" value="PURINE-CYTOSINE PERMEASE FCY21"/>
    <property type="match status" value="1"/>
</dbReference>
<sequence length="502" mass="53735">MRTGAIKTGLEEKTSPSPPGTVIDISVAESQTYSNRPKAWLNKISAWGIEVHGVEPVSLEERTDKRFINVFFVWFTMSTNLLPIITGILGTLSFGISLRDCSLLILFFSMVCTVPAAYFSTFGSRTGLRQMLHARYTFGYYLISLIVALNLCTIAGFGVIDCVLGGSTLSAVSGGSIDATAGIVIIALIAMVVCFGGIRVLHQYERYSWIFALIAIIVATGVGGKHFASQVENPPATAATLVGYGGVVAGFLIPWAAMAADFSVYCDPSATTLRMFSYTYAGLFFPTVPLMVLGAAIGGATPNVPSWSEGYDNFSVGGVLMAMLTPAGGFGKFVAVLLALSLVGNLAAAMYSISLNFQLLLPFFVRIPRMVFTIVYTVVAIPVAISAAKSFFASLENFIYLIAYWSAAFVSVVATEHFVFRGGDCSRYNVADWKQPGKLPTGIAAVGAMGLSFGLVVPCMSQVWYTGPLAVTTGDIGFEVALVLAPILYLPLRWLELKYCPI</sequence>
<keyword evidence="6 7" id="KW-0472">Membrane</keyword>
<proteinExistence type="inferred from homology"/>
<dbReference type="Pfam" id="PF02133">
    <property type="entry name" value="Transp_cyt_pur"/>
    <property type="match status" value="1"/>
</dbReference>
<evidence type="ECO:0000313" key="10">
    <source>
        <dbReference type="Proteomes" id="UP000275385"/>
    </source>
</evidence>
<evidence type="ECO:0000256" key="4">
    <source>
        <dbReference type="ARBA" id="ARBA00022692"/>
    </source>
</evidence>
<evidence type="ECO:0000256" key="3">
    <source>
        <dbReference type="ARBA" id="ARBA00022448"/>
    </source>
</evidence>
<evidence type="ECO:0000256" key="1">
    <source>
        <dbReference type="ARBA" id="ARBA00004141"/>
    </source>
</evidence>
<evidence type="ECO:0000256" key="7">
    <source>
        <dbReference type="PIRNR" id="PIRNR002744"/>
    </source>
</evidence>
<dbReference type="GO" id="GO:0022857">
    <property type="term" value="F:transmembrane transporter activity"/>
    <property type="evidence" value="ECO:0007669"/>
    <property type="project" value="InterPro"/>
</dbReference>
<evidence type="ECO:0000256" key="5">
    <source>
        <dbReference type="ARBA" id="ARBA00022989"/>
    </source>
</evidence>
<feature type="transmembrane region" description="Helical" evidence="8">
    <location>
        <begin position="71"/>
        <end position="96"/>
    </location>
</feature>
<feature type="transmembrane region" description="Helical" evidence="8">
    <location>
        <begin position="398"/>
        <end position="420"/>
    </location>
</feature>
<feature type="transmembrane region" description="Helical" evidence="8">
    <location>
        <begin position="278"/>
        <end position="300"/>
    </location>
</feature>
<feature type="transmembrane region" description="Helical" evidence="8">
    <location>
        <begin position="441"/>
        <end position="464"/>
    </location>
</feature>
<comment type="subcellular location">
    <subcellularLocation>
        <location evidence="1">Membrane</location>
        <topology evidence="1">Multi-pass membrane protein</topology>
    </subcellularLocation>
</comment>
<evidence type="ECO:0000313" key="9">
    <source>
        <dbReference type="EMBL" id="RKU48830.1"/>
    </source>
</evidence>
<reference evidence="9 10" key="1">
    <citation type="submission" date="2018-08" db="EMBL/GenBank/DDBJ databases">
        <title>Draft genome of the lignicolous fungus Coniochaeta pulveracea.</title>
        <authorList>
            <person name="Borstlap C.J."/>
            <person name="De Witt R.N."/>
            <person name="Botha A."/>
            <person name="Volschenk H."/>
        </authorList>
    </citation>
    <scope>NUCLEOTIDE SEQUENCE [LARGE SCALE GENOMIC DNA]</scope>
    <source>
        <strain evidence="9 10">CAB683</strain>
    </source>
</reference>
<evidence type="ECO:0000256" key="8">
    <source>
        <dbReference type="SAM" id="Phobius"/>
    </source>
</evidence>
<feature type="transmembrane region" description="Helical" evidence="8">
    <location>
        <begin position="102"/>
        <end position="119"/>
    </location>
</feature>
<evidence type="ECO:0000256" key="2">
    <source>
        <dbReference type="ARBA" id="ARBA00008974"/>
    </source>
</evidence>
<feature type="transmembrane region" description="Helical" evidence="8">
    <location>
        <begin position="241"/>
        <end position="266"/>
    </location>
</feature>
<comment type="caution">
    <text evidence="9">The sequence shown here is derived from an EMBL/GenBank/DDBJ whole genome shotgun (WGS) entry which is preliminary data.</text>
</comment>
<gene>
    <name evidence="9" type="primary">FCY2_2</name>
    <name evidence="9" type="ORF">DL546_007140</name>
</gene>
<organism evidence="9 10">
    <name type="scientific">Coniochaeta pulveracea</name>
    <dbReference type="NCBI Taxonomy" id="177199"/>
    <lineage>
        <taxon>Eukaryota</taxon>
        <taxon>Fungi</taxon>
        <taxon>Dikarya</taxon>
        <taxon>Ascomycota</taxon>
        <taxon>Pezizomycotina</taxon>
        <taxon>Sordariomycetes</taxon>
        <taxon>Sordariomycetidae</taxon>
        <taxon>Coniochaetales</taxon>
        <taxon>Coniochaetaceae</taxon>
        <taxon>Coniochaeta</taxon>
    </lineage>
</organism>
<protein>
    <submittedName>
        <fullName evidence="9">Purine-cytosine permease</fullName>
    </submittedName>
</protein>
<feature type="transmembrane region" description="Helical" evidence="8">
    <location>
        <begin position="208"/>
        <end position="229"/>
    </location>
</feature>
<feature type="transmembrane region" description="Helical" evidence="8">
    <location>
        <begin position="476"/>
        <end position="495"/>
    </location>
</feature>